<gene>
    <name evidence="2" type="ORF">SpAn4DRAFT_1497</name>
</gene>
<accession>A0A0U1KSX3</accession>
<feature type="domain" description="Polysaccharide pyruvyl transferase" evidence="1">
    <location>
        <begin position="13"/>
        <end position="299"/>
    </location>
</feature>
<evidence type="ECO:0000313" key="2">
    <source>
        <dbReference type="EMBL" id="CQR70528.1"/>
    </source>
</evidence>
<proteinExistence type="predicted"/>
<evidence type="ECO:0000259" key="1">
    <source>
        <dbReference type="Pfam" id="PF04230"/>
    </source>
</evidence>
<sequence length="370" mass="42720">MRVAMITYHRALNYGAVLQAYALQQTIKSLGNSDRDVCKLLDYKCPAIEDMGVLVHWDKRIIKDLIKYIPYSKVMESKKKRFAAFVSNHLDVQKLDNNDLKSINDYFDVFITGSDQLWNYSVCGDDDTYFLNFVEDERKKYSYAVSLGMLKSFEQYEQRIKKNLHGFSCISLRENICGEKLSTLGCAIRADIDPTLLWDTEKWEEEFLLENTEGEYILIYCVAPPRELIEIARKLATQTGLKVVFLTDLIAAKYKYHDFTIKYGQGPEDFLALIKNAQYVLTTSFHGAVFSIKFHKKFYAEIENLNGHNDRISGLLEKLDLAECTDKNFLLAKKEVTPEKWEQVDQAINSLKSDSLNYLRTVLSSEDDNV</sequence>
<dbReference type="Proteomes" id="UP000049855">
    <property type="component" value="Unassembled WGS sequence"/>
</dbReference>
<name>A0A0U1KSX3_9FIRM</name>
<dbReference type="RefSeq" id="WP_021169258.1">
    <property type="nucleotide sequence ID" value="NZ_CTRP01000003.1"/>
</dbReference>
<dbReference type="AlphaFoldDB" id="A0A0U1KSX3"/>
<dbReference type="InterPro" id="IPR007345">
    <property type="entry name" value="Polysacch_pyruvyl_Trfase"/>
</dbReference>
<dbReference type="EMBL" id="CTRP01000003">
    <property type="protein sequence ID" value="CQR70528.1"/>
    <property type="molecule type" value="Genomic_DNA"/>
</dbReference>
<evidence type="ECO:0000313" key="3">
    <source>
        <dbReference type="Proteomes" id="UP000049855"/>
    </source>
</evidence>
<keyword evidence="3" id="KW-1185">Reference proteome</keyword>
<protein>
    <submittedName>
        <fullName evidence="2">Gll3707 protein</fullName>
    </submittedName>
</protein>
<reference evidence="3" key="1">
    <citation type="submission" date="2015-03" db="EMBL/GenBank/DDBJ databases">
        <authorList>
            <person name="Nijsse Bart"/>
        </authorList>
    </citation>
    <scope>NUCLEOTIDE SEQUENCE [LARGE SCALE GENOMIC DNA]</scope>
</reference>
<organism evidence="2 3">
    <name type="scientific">Sporomusa ovata</name>
    <dbReference type="NCBI Taxonomy" id="2378"/>
    <lineage>
        <taxon>Bacteria</taxon>
        <taxon>Bacillati</taxon>
        <taxon>Bacillota</taxon>
        <taxon>Negativicutes</taxon>
        <taxon>Selenomonadales</taxon>
        <taxon>Sporomusaceae</taxon>
        <taxon>Sporomusa</taxon>
    </lineage>
</organism>
<dbReference type="Pfam" id="PF04230">
    <property type="entry name" value="PS_pyruv_trans"/>
    <property type="match status" value="1"/>
</dbReference>